<dbReference type="RefSeq" id="WP_068486815.1">
    <property type="nucleotide sequence ID" value="NZ_CP018760.1"/>
</dbReference>
<dbReference type="EMBL" id="LZFP01000050">
    <property type="protein sequence ID" value="OBR35649.1"/>
    <property type="molecule type" value="Genomic_DNA"/>
</dbReference>
<sequence>MNRKLTNLMSYKQKAWIESLLKNKEIKDLESYLLDLIDKEIALNDKWLNVYRAINKDLEN</sequence>
<dbReference type="AlphaFoldDB" id="A0A1B7YYV1"/>
<dbReference type="STRING" id="1836467.BTR34_01890"/>
<evidence type="ECO:0000313" key="2">
    <source>
        <dbReference type="Proteomes" id="UP000092164"/>
    </source>
</evidence>
<reference evidence="2" key="1">
    <citation type="submission" date="2016-06" db="EMBL/GenBank/DDBJ databases">
        <authorList>
            <person name="Zhan P."/>
        </authorList>
    </citation>
    <scope>NUCLEOTIDE SEQUENCE [LARGE SCALE GENOMIC DNA]</scope>
    <source>
        <strain evidence="2">T28</strain>
    </source>
</reference>
<protein>
    <submittedName>
        <fullName evidence="1">Uncharacterized protein</fullName>
    </submittedName>
</protein>
<dbReference type="OrthoDB" id="9953137at2"/>
<accession>A0A1B7YYV1</accession>
<keyword evidence="2" id="KW-1185">Reference proteome</keyword>
<evidence type="ECO:0000313" key="1">
    <source>
        <dbReference type="EMBL" id="OBR35649.1"/>
    </source>
</evidence>
<dbReference type="Proteomes" id="UP000092164">
    <property type="component" value="Unassembled WGS sequence"/>
</dbReference>
<proteinExistence type="predicted"/>
<name>A0A1B7YYV1_9FLAO</name>
<gene>
    <name evidence="1" type="ORF">A9200_10625</name>
</gene>
<organism evidence="1 2">
    <name type="scientific">Maribacter hydrothermalis</name>
    <dbReference type="NCBI Taxonomy" id="1836467"/>
    <lineage>
        <taxon>Bacteria</taxon>
        <taxon>Pseudomonadati</taxon>
        <taxon>Bacteroidota</taxon>
        <taxon>Flavobacteriia</taxon>
        <taxon>Flavobacteriales</taxon>
        <taxon>Flavobacteriaceae</taxon>
        <taxon>Maribacter</taxon>
    </lineage>
</organism>
<comment type="caution">
    <text evidence="1">The sequence shown here is derived from an EMBL/GenBank/DDBJ whole genome shotgun (WGS) entry which is preliminary data.</text>
</comment>
<dbReference type="KEGG" id="mart:BTR34_01890"/>